<name>A0A1H9QXP2_9RHOB</name>
<feature type="transmembrane region" description="Helical" evidence="1">
    <location>
        <begin position="161"/>
        <end position="177"/>
    </location>
</feature>
<evidence type="ECO:0000313" key="3">
    <source>
        <dbReference type="Proteomes" id="UP000198885"/>
    </source>
</evidence>
<keyword evidence="1" id="KW-1133">Transmembrane helix</keyword>
<keyword evidence="1" id="KW-0812">Transmembrane</keyword>
<gene>
    <name evidence="2" type="ORF">SAMN04490244_10230</name>
</gene>
<sequence>MKPAASLLAFTTLSGLGLGLLVFLSLGLPPVSGWGAFAFFAISFLLAGGGLSISALHLGRPERALKAFREWRTSWLSREAWASVTALGLTGLYALPLLFDGPRLWPIGILAAAACIATVMCTGSIYAALRAVPRWHHWSTPAMFVAYAVTGGALLAGQVTMAMALLAATGIAQFLAWRTGDARVARRFGTRNTATGLHGHVRLFERPHTGENYVTEEMVFVVARKHATKLRSIALVLAFALPLVLLALPFSHLLGVAAVLSHAAGVVVARWLFFAEAEHVVGLYYGR</sequence>
<organism evidence="2 3">
    <name type="scientific">Tranquillimonas rosea</name>
    <dbReference type="NCBI Taxonomy" id="641238"/>
    <lineage>
        <taxon>Bacteria</taxon>
        <taxon>Pseudomonadati</taxon>
        <taxon>Pseudomonadota</taxon>
        <taxon>Alphaproteobacteria</taxon>
        <taxon>Rhodobacterales</taxon>
        <taxon>Roseobacteraceae</taxon>
        <taxon>Tranquillimonas</taxon>
    </lineage>
</organism>
<dbReference type="AlphaFoldDB" id="A0A1H9QXP2"/>
<evidence type="ECO:0000256" key="1">
    <source>
        <dbReference type="SAM" id="Phobius"/>
    </source>
</evidence>
<feature type="transmembrane region" description="Helical" evidence="1">
    <location>
        <begin position="105"/>
        <end position="128"/>
    </location>
</feature>
<dbReference type="STRING" id="641238.SAMN04490244_10230"/>
<keyword evidence="1" id="KW-0472">Membrane</keyword>
<proteinExistence type="predicted"/>
<reference evidence="2 3" key="1">
    <citation type="submission" date="2016-10" db="EMBL/GenBank/DDBJ databases">
        <authorList>
            <person name="de Groot N.N."/>
        </authorList>
    </citation>
    <scope>NUCLEOTIDE SEQUENCE [LARGE SCALE GENOMIC DNA]</scope>
    <source>
        <strain evidence="2 3">DSM 23042</strain>
    </source>
</reference>
<dbReference type="PANTHER" id="PTHR38095">
    <property type="entry name" value="ANAEROBIC DIMETHYL SULFOXIDE REDUCTASE CHAIN YNFH"/>
    <property type="match status" value="1"/>
</dbReference>
<feature type="transmembrane region" description="Helical" evidence="1">
    <location>
        <begin position="37"/>
        <end position="59"/>
    </location>
</feature>
<dbReference type="InterPro" id="IPR007059">
    <property type="entry name" value="DmsC"/>
</dbReference>
<dbReference type="GO" id="GO:0019645">
    <property type="term" value="P:anaerobic electron transport chain"/>
    <property type="evidence" value="ECO:0007669"/>
    <property type="project" value="InterPro"/>
</dbReference>
<dbReference type="Pfam" id="PF04976">
    <property type="entry name" value="DmsC"/>
    <property type="match status" value="1"/>
</dbReference>
<protein>
    <submittedName>
        <fullName evidence="2">DMSO reductase anchor subunit</fullName>
    </submittedName>
</protein>
<dbReference type="GO" id="GO:0009390">
    <property type="term" value="C:dimethyl sulfoxide reductase complex"/>
    <property type="evidence" value="ECO:0007669"/>
    <property type="project" value="TreeGrafter"/>
</dbReference>
<feature type="transmembrane region" description="Helical" evidence="1">
    <location>
        <begin position="135"/>
        <end position="155"/>
    </location>
</feature>
<feature type="transmembrane region" description="Helical" evidence="1">
    <location>
        <begin position="80"/>
        <end position="99"/>
    </location>
</feature>
<accession>A0A1H9QXP2</accession>
<dbReference type="RefSeq" id="WP_092688343.1">
    <property type="nucleotide sequence ID" value="NZ_FOGU01000002.1"/>
</dbReference>
<dbReference type="PANTHER" id="PTHR38095:SF1">
    <property type="entry name" value="ANAEROBIC DIMETHYL SULFOXIDE REDUCTASE CHAIN YNFH"/>
    <property type="match status" value="1"/>
</dbReference>
<dbReference type="GO" id="GO:0009389">
    <property type="term" value="F:dimethyl sulfoxide reductase activity"/>
    <property type="evidence" value="ECO:0007669"/>
    <property type="project" value="TreeGrafter"/>
</dbReference>
<dbReference type="Proteomes" id="UP000198885">
    <property type="component" value="Unassembled WGS sequence"/>
</dbReference>
<dbReference type="EMBL" id="FOGU01000002">
    <property type="protein sequence ID" value="SER65200.1"/>
    <property type="molecule type" value="Genomic_DNA"/>
</dbReference>
<keyword evidence="3" id="KW-1185">Reference proteome</keyword>
<feature type="transmembrane region" description="Helical" evidence="1">
    <location>
        <begin position="230"/>
        <end position="248"/>
    </location>
</feature>
<dbReference type="GO" id="GO:0005886">
    <property type="term" value="C:plasma membrane"/>
    <property type="evidence" value="ECO:0007669"/>
    <property type="project" value="TreeGrafter"/>
</dbReference>
<dbReference type="OrthoDB" id="5520897at2"/>
<evidence type="ECO:0000313" key="2">
    <source>
        <dbReference type="EMBL" id="SER65200.1"/>
    </source>
</evidence>